<dbReference type="PRINTS" id="PR00237">
    <property type="entry name" value="GPCRRHODOPSN"/>
</dbReference>
<dbReference type="AlphaFoldDB" id="A0AA36FWX2"/>
<dbReference type="Gene3D" id="1.20.1070.10">
    <property type="entry name" value="Rhodopsin 7-helix transmembrane proteins"/>
    <property type="match status" value="2"/>
</dbReference>
<comment type="similarity">
    <text evidence="10">Belongs to the G-protein coupled receptor 1 family.</text>
</comment>
<evidence type="ECO:0000256" key="10">
    <source>
        <dbReference type="RuleBase" id="RU000688"/>
    </source>
</evidence>
<comment type="caution">
    <text evidence="14">The sequence shown here is derived from an EMBL/GenBank/DDBJ whole genome shotgun (WGS) entry which is preliminary data.</text>
</comment>
<dbReference type="GO" id="GO:0045202">
    <property type="term" value="C:synapse"/>
    <property type="evidence" value="ECO:0007669"/>
    <property type="project" value="GOC"/>
</dbReference>
<gene>
    <name evidence="14" type="ORF">MSPICULIGERA_LOCUS3917</name>
</gene>
<feature type="domain" description="G-protein coupled receptors family 1 profile" evidence="13">
    <location>
        <begin position="21"/>
        <end position="578"/>
    </location>
</feature>
<dbReference type="SUPFAM" id="SSF81321">
    <property type="entry name" value="Family A G protein-coupled receptor-like"/>
    <property type="match status" value="1"/>
</dbReference>
<evidence type="ECO:0000259" key="13">
    <source>
        <dbReference type="PROSITE" id="PS50262"/>
    </source>
</evidence>
<evidence type="ECO:0000256" key="3">
    <source>
        <dbReference type="ARBA" id="ARBA00022692"/>
    </source>
</evidence>
<keyword evidence="5 10" id="KW-0297">G-protein coupled receptor</keyword>
<reference evidence="14" key="1">
    <citation type="submission" date="2023-06" db="EMBL/GenBank/DDBJ databases">
        <authorList>
            <person name="Delattre M."/>
        </authorList>
    </citation>
    <scope>NUCLEOTIDE SEQUENCE</scope>
    <source>
        <strain evidence="14">AF72</strain>
    </source>
</reference>
<dbReference type="GO" id="GO:0001591">
    <property type="term" value="F:dopamine neurotransmitter receptor activity, coupled via Gi/Go"/>
    <property type="evidence" value="ECO:0007669"/>
    <property type="project" value="TreeGrafter"/>
</dbReference>
<dbReference type="Proteomes" id="UP001177023">
    <property type="component" value="Unassembled WGS sequence"/>
</dbReference>
<feature type="transmembrane region" description="Helical" evidence="12">
    <location>
        <begin position="122"/>
        <end position="145"/>
    </location>
</feature>
<evidence type="ECO:0000256" key="12">
    <source>
        <dbReference type="SAM" id="Phobius"/>
    </source>
</evidence>
<sequence>MSWTSPGSALLPLVPLLAIFGNALVVLAVYRERSLHTVTNLLIVSLAVSDFLVAMCVMSFGVYVELNEFKWGLGQLVCNVYLAADVICSTASILNLLAISLDRYIAISHPISYAQYGSRNGRAIVTISIVWGVSISVGFPILLGVNEHQTDGEVICELGNPYFNMISSLFSFFMPCLAMIVLYTIIFRRLRQRERARSLRQAVKADTDKISNALLSGARFTRQLGTHFKQKADQILLEISFQTSSYPTNSDSSDEGSLTSPSTPEDLDVPLPSPESHVSIRLPTPEAQSLVRPEVTSINLRKLSAPELKSCVKTSPSGPFKTSPTKEELQKLQENLEEMHLRYESSAALTLRSFGEELGELFPFIDSGNHSRKTSSSHDDALQVNKKRIRRSRRDTDRPHGGSMREQRSPMLRNGDVVTVNAGTSTTQDAIENGGTNRLHPRIHLPADKPMSNGTSGPLSECSVSTKKTAVELTFGDNVRNYKNELWKRVTAGWKARPSRHLVKKATKQMKREQKATVTLAVVLAVFLFCWLPFFILHLINSLCSICNEDGSGCIPGAAMFFTTWLGYVNSSLNPLIYTVFDQRFRNAFRNILVCGGGKK</sequence>
<comment type="subcellular location">
    <subcellularLocation>
        <location evidence="1">Cell membrane</location>
        <topology evidence="1">Multi-pass membrane protein</topology>
    </subcellularLocation>
</comment>
<feature type="transmembrane region" description="Helical" evidence="12">
    <location>
        <begin position="42"/>
        <end position="64"/>
    </location>
</feature>
<dbReference type="PANTHER" id="PTHR24248">
    <property type="entry name" value="ADRENERGIC RECEPTOR-RELATED G-PROTEIN COUPLED RECEPTOR"/>
    <property type="match status" value="1"/>
</dbReference>
<dbReference type="PROSITE" id="PS00237">
    <property type="entry name" value="G_PROTEIN_RECEP_F1_1"/>
    <property type="match status" value="1"/>
</dbReference>
<feature type="non-terminal residue" evidence="14">
    <location>
        <position position="1"/>
    </location>
</feature>
<protein>
    <recommendedName>
        <fullName evidence="13">G-protein coupled receptors family 1 profile domain-containing protein</fullName>
    </recommendedName>
</protein>
<dbReference type="GO" id="GO:0004930">
    <property type="term" value="F:G protein-coupled receptor activity"/>
    <property type="evidence" value="ECO:0007669"/>
    <property type="project" value="UniProtKB-KW"/>
</dbReference>
<evidence type="ECO:0000256" key="1">
    <source>
        <dbReference type="ARBA" id="ARBA00004651"/>
    </source>
</evidence>
<keyword evidence="3 10" id="KW-0812">Transmembrane</keyword>
<feature type="transmembrane region" description="Helical" evidence="12">
    <location>
        <begin position="165"/>
        <end position="187"/>
    </location>
</feature>
<keyword evidence="2" id="KW-1003">Cell membrane</keyword>
<dbReference type="FunFam" id="1.20.1070.10:FF:000523">
    <property type="entry name" value="5-hydroxytryptamine receptor 2B"/>
    <property type="match status" value="1"/>
</dbReference>
<dbReference type="InterPro" id="IPR000276">
    <property type="entry name" value="GPCR_Rhodpsn"/>
</dbReference>
<feature type="transmembrane region" description="Helical" evidence="12">
    <location>
        <begin position="80"/>
        <end position="101"/>
    </location>
</feature>
<evidence type="ECO:0000256" key="6">
    <source>
        <dbReference type="ARBA" id="ARBA00023136"/>
    </source>
</evidence>
<dbReference type="Pfam" id="PF00001">
    <property type="entry name" value="7tm_1"/>
    <property type="match status" value="1"/>
</dbReference>
<keyword evidence="15" id="KW-1185">Reference proteome</keyword>
<dbReference type="EMBL" id="CATQJA010001020">
    <property type="protein sequence ID" value="CAJ0565270.1"/>
    <property type="molecule type" value="Genomic_DNA"/>
</dbReference>
<evidence type="ECO:0000256" key="8">
    <source>
        <dbReference type="ARBA" id="ARBA00023170"/>
    </source>
</evidence>
<organism evidence="14 15">
    <name type="scientific">Mesorhabditis spiculigera</name>
    <dbReference type="NCBI Taxonomy" id="96644"/>
    <lineage>
        <taxon>Eukaryota</taxon>
        <taxon>Metazoa</taxon>
        <taxon>Ecdysozoa</taxon>
        <taxon>Nematoda</taxon>
        <taxon>Chromadorea</taxon>
        <taxon>Rhabditida</taxon>
        <taxon>Rhabditina</taxon>
        <taxon>Rhabditomorpha</taxon>
        <taxon>Rhabditoidea</taxon>
        <taxon>Rhabditidae</taxon>
        <taxon>Mesorhabditinae</taxon>
        <taxon>Mesorhabditis</taxon>
    </lineage>
</organism>
<evidence type="ECO:0000256" key="4">
    <source>
        <dbReference type="ARBA" id="ARBA00022989"/>
    </source>
</evidence>
<evidence type="ECO:0000256" key="11">
    <source>
        <dbReference type="SAM" id="MobiDB-lite"/>
    </source>
</evidence>
<proteinExistence type="inferred from homology"/>
<keyword evidence="4 12" id="KW-1133">Transmembrane helix</keyword>
<dbReference type="GO" id="GO:0005886">
    <property type="term" value="C:plasma membrane"/>
    <property type="evidence" value="ECO:0007669"/>
    <property type="project" value="UniProtKB-SubCell"/>
</dbReference>
<feature type="region of interest" description="Disordered" evidence="11">
    <location>
        <begin position="245"/>
        <end position="275"/>
    </location>
</feature>
<dbReference type="PANTHER" id="PTHR24248:SF125">
    <property type="entry name" value="DOPAMINE D2-LIKE RECEPTOR"/>
    <property type="match status" value="1"/>
</dbReference>
<evidence type="ECO:0000313" key="15">
    <source>
        <dbReference type="Proteomes" id="UP001177023"/>
    </source>
</evidence>
<dbReference type="PROSITE" id="PS50262">
    <property type="entry name" value="G_PROTEIN_RECEP_F1_2"/>
    <property type="match status" value="1"/>
</dbReference>
<evidence type="ECO:0000313" key="14">
    <source>
        <dbReference type="EMBL" id="CAJ0565270.1"/>
    </source>
</evidence>
<evidence type="ECO:0000256" key="7">
    <source>
        <dbReference type="ARBA" id="ARBA00023157"/>
    </source>
</evidence>
<dbReference type="InterPro" id="IPR017452">
    <property type="entry name" value="GPCR_Rhodpsn_7TM"/>
</dbReference>
<keyword evidence="6 12" id="KW-0472">Membrane</keyword>
<name>A0AA36FWX2_9BILA</name>
<evidence type="ECO:0000256" key="2">
    <source>
        <dbReference type="ARBA" id="ARBA00022475"/>
    </source>
</evidence>
<feature type="transmembrane region" description="Helical" evidence="12">
    <location>
        <begin position="12"/>
        <end position="30"/>
    </location>
</feature>
<evidence type="ECO:0000256" key="9">
    <source>
        <dbReference type="ARBA" id="ARBA00023224"/>
    </source>
</evidence>
<keyword evidence="9 10" id="KW-0807">Transducer</keyword>
<dbReference type="SMART" id="SM01381">
    <property type="entry name" value="7TM_GPCR_Srsx"/>
    <property type="match status" value="1"/>
</dbReference>
<feature type="transmembrane region" description="Helical" evidence="12">
    <location>
        <begin position="518"/>
        <end position="540"/>
    </location>
</feature>
<keyword evidence="7" id="KW-1015">Disulfide bond</keyword>
<evidence type="ECO:0000256" key="5">
    <source>
        <dbReference type="ARBA" id="ARBA00023040"/>
    </source>
</evidence>
<keyword evidence="8 10" id="KW-0675">Receptor</keyword>
<feature type="compositionally biased region" description="Basic and acidic residues" evidence="11">
    <location>
        <begin position="394"/>
        <end position="408"/>
    </location>
</feature>
<feature type="compositionally biased region" description="Polar residues" evidence="11">
    <location>
        <begin position="245"/>
        <end position="263"/>
    </location>
</feature>
<feature type="region of interest" description="Disordered" evidence="11">
    <location>
        <begin position="368"/>
        <end position="416"/>
    </location>
</feature>
<accession>A0AA36FWX2</accession>